<dbReference type="SUPFAM" id="SSF51735">
    <property type="entry name" value="NAD(P)-binding Rossmann-fold domains"/>
    <property type="match status" value="1"/>
</dbReference>
<dbReference type="Gene3D" id="1.10.285.10">
    <property type="entry name" value="Glutamate Dehydrogenase, chain A, domain 3"/>
    <property type="match status" value="2"/>
</dbReference>
<evidence type="ECO:0000256" key="2">
    <source>
        <dbReference type="ARBA" id="ARBA00011643"/>
    </source>
</evidence>
<evidence type="ECO:0000256" key="3">
    <source>
        <dbReference type="ARBA" id="ARBA00023002"/>
    </source>
</evidence>
<gene>
    <name evidence="10" type="ORF">SAMN04488242_2209</name>
</gene>
<dbReference type="EMBL" id="FNGP01000004">
    <property type="protein sequence ID" value="SDL63564.1"/>
    <property type="molecule type" value="Genomic_DNA"/>
</dbReference>
<sequence length="445" mass="48160">MEQALEGVFDTVVARNPGEAEFHQAVREVLESLGPVVRKHPEYLEAKVIERICEPERQIIFRVPWVDDKGEVQVNRGFRVEFNSALGPFKGGLRFHPSVYLGIIKFLGFEQIFKNSLTGLPIGGGKGGSDFDPHGRSEGEIMRFCQSFMTELYRHLGEYTDVPAGDIGVGGREIGYMFGQYKRITNRYESGVLTGKGLTWGGSLVRKEATGYGTVVFANEMLKSHGESMEGKTVTVSGSGNVAIYAVEKVHQLGGKVIGFSDSSGYVVDEAGVDLELLKQIKEVERGRVADYVARRDSAHLGRDGGIWDVPTDVALPCATQNELHGDHALTLIKNGVRVVAEGANMPTTPEGVSAFQEAGVLFGPAKAANAGGVATSALEMQQNAGRDAWDFEYTEQRLTEIMVGIHETVAETSEEYGMPGDYVAGANIAGFVKVADAMKAFGIV</sequence>
<dbReference type="InterPro" id="IPR033524">
    <property type="entry name" value="Glu/Leu/Phe/Val_DH_AS"/>
</dbReference>
<dbReference type="PANTHER" id="PTHR43571:SF1">
    <property type="entry name" value="NADP-SPECIFIC GLUTAMATE DEHYDROGENASE 1-RELATED"/>
    <property type="match status" value="1"/>
</dbReference>
<dbReference type="CDD" id="cd05313">
    <property type="entry name" value="NAD_bind_2_Glu_DH"/>
    <property type="match status" value="1"/>
</dbReference>
<reference evidence="10 11" key="1">
    <citation type="submission" date="2016-10" db="EMBL/GenBank/DDBJ databases">
        <authorList>
            <person name="de Groot N.N."/>
        </authorList>
    </citation>
    <scope>NUCLEOTIDE SEQUENCE [LARGE SCALE GENOMIC DNA]</scope>
    <source>
        <strain evidence="10 11">CGMCC 1.9159</strain>
    </source>
</reference>
<dbReference type="STRING" id="686624.SAMN04488242_2209"/>
<dbReference type="PANTHER" id="PTHR43571">
    <property type="entry name" value="NADP-SPECIFIC GLUTAMATE DEHYDROGENASE 1-RELATED"/>
    <property type="match status" value="1"/>
</dbReference>
<proteinExistence type="inferred from homology"/>
<dbReference type="SUPFAM" id="SSF53223">
    <property type="entry name" value="Aminoacid dehydrogenase-like, N-terminal domain"/>
    <property type="match status" value="1"/>
</dbReference>
<dbReference type="InterPro" id="IPR006097">
    <property type="entry name" value="Glu/Leu/Phe/Val/Trp_DH_dimer"/>
</dbReference>
<keyword evidence="6" id="KW-0520">NAD</keyword>
<feature type="site" description="Important for catalysis" evidence="7">
    <location>
        <position position="166"/>
    </location>
</feature>
<evidence type="ECO:0000256" key="4">
    <source>
        <dbReference type="PIRNR" id="PIRNR000185"/>
    </source>
</evidence>
<feature type="binding site" evidence="6">
    <location>
        <position position="114"/>
    </location>
    <ligand>
        <name>substrate</name>
    </ligand>
</feature>
<dbReference type="NCBIfam" id="NF006929">
    <property type="entry name" value="PRK09414.1"/>
    <property type="match status" value="1"/>
</dbReference>
<feature type="active site" description="Proton donor" evidence="5">
    <location>
        <position position="126"/>
    </location>
</feature>
<dbReference type="PROSITE" id="PS00074">
    <property type="entry name" value="GLFV_DEHYDROGENASE"/>
    <property type="match status" value="1"/>
</dbReference>
<evidence type="ECO:0000256" key="6">
    <source>
        <dbReference type="PIRSR" id="PIRSR000185-2"/>
    </source>
</evidence>
<dbReference type="Proteomes" id="UP000199475">
    <property type="component" value="Unassembled WGS sequence"/>
</dbReference>
<keyword evidence="11" id="KW-1185">Reference proteome</keyword>
<organism evidence="10 11">
    <name type="scientific">Tessaracoccus oleiagri</name>
    <dbReference type="NCBI Taxonomy" id="686624"/>
    <lineage>
        <taxon>Bacteria</taxon>
        <taxon>Bacillati</taxon>
        <taxon>Actinomycetota</taxon>
        <taxon>Actinomycetes</taxon>
        <taxon>Propionibacteriales</taxon>
        <taxon>Propionibacteriaceae</taxon>
        <taxon>Tessaracoccus</taxon>
    </lineage>
</organism>
<dbReference type="GO" id="GO:0000166">
    <property type="term" value="F:nucleotide binding"/>
    <property type="evidence" value="ECO:0007669"/>
    <property type="project" value="UniProtKB-KW"/>
</dbReference>
<evidence type="ECO:0000313" key="10">
    <source>
        <dbReference type="EMBL" id="SDL63564.1"/>
    </source>
</evidence>
<dbReference type="GO" id="GO:0005829">
    <property type="term" value="C:cytosol"/>
    <property type="evidence" value="ECO:0007669"/>
    <property type="project" value="TreeGrafter"/>
</dbReference>
<dbReference type="InterPro" id="IPR006096">
    <property type="entry name" value="Glu/Leu/Phe/Val/Trp_DH_C"/>
</dbReference>
<dbReference type="GO" id="GO:0006537">
    <property type="term" value="P:glutamate biosynthetic process"/>
    <property type="evidence" value="ECO:0007669"/>
    <property type="project" value="UniProtKB-ARBA"/>
</dbReference>
<accession>A0A1G9LP10</accession>
<feature type="binding site" evidence="6">
    <location>
        <position position="210"/>
    </location>
    <ligand>
        <name>NAD(+)</name>
        <dbReference type="ChEBI" id="CHEBI:57540"/>
    </ligand>
</feature>
<evidence type="ECO:0000256" key="8">
    <source>
        <dbReference type="RuleBase" id="RU004417"/>
    </source>
</evidence>
<dbReference type="Gene3D" id="3.40.50.720">
    <property type="entry name" value="NAD(P)-binding Rossmann-like Domain"/>
    <property type="match status" value="1"/>
</dbReference>
<evidence type="ECO:0000256" key="7">
    <source>
        <dbReference type="PIRSR" id="PIRSR000185-3"/>
    </source>
</evidence>
<evidence type="ECO:0000256" key="1">
    <source>
        <dbReference type="ARBA" id="ARBA00006382"/>
    </source>
</evidence>
<dbReference type="InterPro" id="IPR014362">
    <property type="entry name" value="Glu_DH"/>
</dbReference>
<dbReference type="Gene3D" id="3.40.50.10860">
    <property type="entry name" value="Leucine Dehydrogenase, chain A, domain 1"/>
    <property type="match status" value="1"/>
</dbReference>
<feature type="binding site" evidence="6">
    <location>
        <position position="90"/>
    </location>
    <ligand>
        <name>substrate</name>
    </ligand>
</feature>
<dbReference type="InterPro" id="IPR050724">
    <property type="entry name" value="Glu_Leu_Phe_Val_DH"/>
</dbReference>
<comment type="similarity">
    <text evidence="1 4 8">Belongs to the Glu/Leu/Phe/Val dehydrogenases family.</text>
</comment>
<dbReference type="PIRSF" id="PIRSF000185">
    <property type="entry name" value="Glu_DH"/>
    <property type="match status" value="1"/>
</dbReference>
<comment type="subunit">
    <text evidence="2">Homohexamer.</text>
</comment>
<dbReference type="SMART" id="SM00839">
    <property type="entry name" value="ELFV_dehydrog"/>
    <property type="match status" value="1"/>
</dbReference>
<dbReference type="InterPro" id="IPR033922">
    <property type="entry name" value="NAD_bind_Glu_DH"/>
</dbReference>
<dbReference type="InterPro" id="IPR046346">
    <property type="entry name" value="Aminoacid_DH-like_N_sf"/>
</dbReference>
<dbReference type="InterPro" id="IPR006095">
    <property type="entry name" value="Glu/Leu/Phe/Val/Trp_DH"/>
</dbReference>
<dbReference type="FunFam" id="3.40.50.720:FF:000030">
    <property type="entry name" value="Glutamate dehydrogenase"/>
    <property type="match status" value="1"/>
</dbReference>
<dbReference type="InterPro" id="IPR036291">
    <property type="entry name" value="NAD(P)-bd_dom_sf"/>
</dbReference>
<evidence type="ECO:0000256" key="5">
    <source>
        <dbReference type="PIRSR" id="PIRSR000185-1"/>
    </source>
</evidence>
<dbReference type="AlphaFoldDB" id="A0A1G9LP10"/>
<dbReference type="FunFam" id="3.40.50.10860:FF:000002">
    <property type="entry name" value="Glutamate dehydrogenase"/>
    <property type="match status" value="1"/>
</dbReference>
<dbReference type="OrthoDB" id="9803297at2"/>
<dbReference type="FunFam" id="1.10.285.10:FF:000001">
    <property type="entry name" value="Glutamate dehydrogenase"/>
    <property type="match status" value="1"/>
</dbReference>
<evidence type="ECO:0000313" key="11">
    <source>
        <dbReference type="Proteomes" id="UP000199475"/>
    </source>
</evidence>
<feature type="binding site" evidence="6">
    <location>
        <position position="377"/>
    </location>
    <ligand>
        <name>substrate</name>
    </ligand>
</feature>
<dbReference type="Pfam" id="PF02812">
    <property type="entry name" value="ELFV_dehydrog_N"/>
    <property type="match status" value="1"/>
</dbReference>
<feature type="binding site" evidence="6">
    <location>
        <position position="165"/>
    </location>
    <ligand>
        <name>substrate</name>
    </ligand>
</feature>
<name>A0A1G9LP10_9ACTN</name>
<keyword evidence="3 4" id="KW-0560">Oxidoreductase</keyword>
<dbReference type="Pfam" id="PF00208">
    <property type="entry name" value="ELFV_dehydrog"/>
    <property type="match status" value="1"/>
</dbReference>
<dbReference type="RefSeq" id="WP_093252111.1">
    <property type="nucleotide sequence ID" value="NZ_FNGP01000004.1"/>
</dbReference>
<dbReference type="GO" id="GO:0004354">
    <property type="term" value="F:glutamate dehydrogenase (NADP+) activity"/>
    <property type="evidence" value="ECO:0007669"/>
    <property type="project" value="TreeGrafter"/>
</dbReference>
<dbReference type="PRINTS" id="PR00082">
    <property type="entry name" value="GLFDHDRGNASE"/>
</dbReference>
<keyword evidence="6" id="KW-0547">Nucleotide-binding</keyword>
<feature type="domain" description="Glutamate/phenylalanine/leucine/valine/L-tryptophan dehydrogenase C-terminal" evidence="9">
    <location>
        <begin position="203"/>
        <end position="443"/>
    </location>
</feature>
<evidence type="ECO:0000259" key="9">
    <source>
        <dbReference type="SMART" id="SM00839"/>
    </source>
</evidence>
<protein>
    <recommendedName>
        <fullName evidence="4">Glutamate dehydrogenase</fullName>
    </recommendedName>
</protein>
<feature type="binding site" evidence="6">
    <location>
        <position position="241"/>
    </location>
    <ligand>
        <name>NAD(+)</name>
        <dbReference type="ChEBI" id="CHEBI:57540"/>
    </ligand>
</feature>
<feature type="binding site" evidence="6">
    <location>
        <position position="111"/>
    </location>
    <ligand>
        <name>substrate</name>
    </ligand>
</feature>